<reference evidence="1" key="1">
    <citation type="journal article" date="2013" name="Curr. Biol.">
        <title>Colponemids represent multiple ancient alveolate lineages.</title>
        <authorList>
            <person name="Janouskovec J."/>
            <person name="Tikhonenkov D.V."/>
            <person name="Mikhailov K.V."/>
            <person name="Simdyanov T.G."/>
            <person name="Aleoshin V.V."/>
            <person name="Mylnikov A.P."/>
            <person name="Keeling P.J."/>
        </authorList>
    </citation>
    <scope>NUCLEOTIDE SEQUENCE</scope>
    <source>
        <strain evidence="1">Colp-5</strain>
    </source>
</reference>
<sequence length="86" mass="10750">MGKRINQLFFRSIYFKKKSISYYFNDKVSFSKSISIYFMDNSNFIYYFDNFGSYNGFNFFYLLGNSYYYSKKFYITYKNNLFSYYY</sequence>
<reference evidence="1" key="2">
    <citation type="journal article" date="2014" name="PLoS ONE">
        <title>Description of Colponema vietnamica sp.n. and Acavomonas peruviana n. gen. n. sp., two new alveolate phyla (Colponemidia nom. nov. and Acavomonidia nom. nov.) and their contributions to reconstructing the ancestral state of alveolates and eukaryotes.</title>
        <authorList>
            <person name="Tikhonenkov D.V."/>
            <person name="Janouskovec J."/>
            <person name="Mylnikov A.P."/>
            <person name="Mikhailov K.V."/>
            <person name="Simdyanov T.G."/>
            <person name="Aleoshin V.V."/>
            <person name="Keeling P.J."/>
        </authorList>
    </citation>
    <scope>NUCLEOTIDE SEQUENCE</scope>
    <source>
        <strain evidence="1">Colp-5</strain>
    </source>
</reference>
<gene>
    <name evidence="1" type="primary">orf86</name>
</gene>
<evidence type="ECO:0000313" key="1">
    <source>
        <dbReference type="EMBL" id="AHA41669.1"/>
    </source>
</evidence>
<organism evidence="1">
    <name type="scientific">Acavomonas peruviana</name>
    <dbReference type="NCBI Taxonomy" id="1542312"/>
    <lineage>
        <taxon>Eukaryota</taxon>
        <taxon>Sar</taxon>
        <taxon>Alveolata</taxon>
        <taxon>Colponemida</taxon>
        <taxon>Acavomonidia</taxon>
        <taxon>Acavomonas</taxon>
    </lineage>
</organism>
<dbReference type="AlphaFoldDB" id="V5KVK3"/>
<keyword evidence="1" id="KW-0496">Mitochondrion</keyword>
<accession>V5KVK3</accession>
<name>V5KVK3_9ALVE</name>
<dbReference type="EMBL" id="KF651061">
    <property type="protein sequence ID" value="AHA41669.1"/>
    <property type="molecule type" value="Genomic_DNA"/>
</dbReference>
<proteinExistence type="predicted"/>
<geneLocation type="mitochondrion" evidence="1"/>
<protein>
    <submittedName>
        <fullName evidence="1">Orf86</fullName>
    </submittedName>
</protein>